<dbReference type="PRINTS" id="PR00111">
    <property type="entry name" value="ABHYDROLASE"/>
</dbReference>
<protein>
    <submittedName>
        <fullName evidence="3">Alpha/beta hydrolase</fullName>
    </submittedName>
</protein>
<evidence type="ECO:0000313" key="3">
    <source>
        <dbReference type="EMBL" id="TLQ42026.1"/>
    </source>
</evidence>
<keyword evidence="4" id="KW-1185">Reference proteome</keyword>
<evidence type="ECO:0000313" key="4">
    <source>
        <dbReference type="Proteomes" id="UP000305921"/>
    </source>
</evidence>
<dbReference type="SUPFAM" id="SSF53474">
    <property type="entry name" value="alpha/beta-Hydrolases"/>
    <property type="match status" value="1"/>
</dbReference>
<dbReference type="OrthoDB" id="2987348at2"/>
<dbReference type="InterPro" id="IPR000073">
    <property type="entry name" value="AB_hydrolase_1"/>
</dbReference>
<keyword evidence="1 3" id="KW-0378">Hydrolase</keyword>
<proteinExistence type="predicted"/>
<organism evidence="3 4">
    <name type="scientific">Streptomyces marianii</name>
    <dbReference type="NCBI Taxonomy" id="1817406"/>
    <lineage>
        <taxon>Bacteria</taxon>
        <taxon>Bacillati</taxon>
        <taxon>Actinomycetota</taxon>
        <taxon>Actinomycetes</taxon>
        <taxon>Kitasatosporales</taxon>
        <taxon>Streptomycetaceae</taxon>
        <taxon>Streptomyces</taxon>
    </lineage>
</organism>
<dbReference type="InterPro" id="IPR000639">
    <property type="entry name" value="Epox_hydrolase-like"/>
</dbReference>
<name>A0A5R9DXI0_9ACTN</name>
<sequence length="288" mass="31427">MERRSPVPIVTRTRLTVGPHTFDALISGPADGELVLLLHGFPEFADCWTEEIHALAEAGYQAVAVDQRGYSPDARPEAIEEYTIDKLIADVLGVADALGAERFHLVGHDWGGMVAWTLASAHPERLHTLSVLSTPHPQAFYRALNGGGDQRERSQYVRHFRLPGHVAEQSLLAHDAAGLQAVYRGALSEQQTRSNVRRLAEGALTGGLNWYRALGEDLQVPAGEITVPTLYLWGTEDRASGREAAELTAEYVKAPYRFVPLEGAPHWLPEVSADVVNPPLLAHLAGTN</sequence>
<dbReference type="Gene3D" id="3.40.50.1820">
    <property type="entry name" value="alpha/beta hydrolase"/>
    <property type="match status" value="1"/>
</dbReference>
<dbReference type="Pfam" id="PF00561">
    <property type="entry name" value="Abhydrolase_1"/>
    <property type="match status" value="1"/>
</dbReference>
<feature type="domain" description="AB hydrolase-1" evidence="2">
    <location>
        <begin position="34"/>
        <end position="269"/>
    </location>
</feature>
<dbReference type="PRINTS" id="PR00412">
    <property type="entry name" value="EPOXHYDRLASE"/>
</dbReference>
<dbReference type="GO" id="GO:0016787">
    <property type="term" value="F:hydrolase activity"/>
    <property type="evidence" value="ECO:0007669"/>
    <property type="project" value="UniProtKB-KW"/>
</dbReference>
<evidence type="ECO:0000259" key="2">
    <source>
        <dbReference type="Pfam" id="PF00561"/>
    </source>
</evidence>
<reference evidence="3 4" key="1">
    <citation type="submission" date="2019-05" db="EMBL/GenBank/DDBJ databases">
        <title>Streptomyces marianii sp. nov., a novel marine actinomycete from southern coast of India.</title>
        <authorList>
            <person name="Iniyan A.M."/>
            <person name="Wink J."/>
            <person name="Ramprasad E."/>
            <person name="Ramana C.V."/>
            <person name="Bunk B."/>
            <person name="Sproer C."/>
            <person name="Joseph F.-J.R.S."/>
            <person name="Vincent S.G.P."/>
        </authorList>
    </citation>
    <scope>NUCLEOTIDE SEQUENCE [LARGE SCALE GENOMIC DNA]</scope>
    <source>
        <strain evidence="3 4">ICN19</strain>
    </source>
</reference>
<accession>A0A5R9DXI0</accession>
<evidence type="ECO:0000256" key="1">
    <source>
        <dbReference type="ARBA" id="ARBA00022801"/>
    </source>
</evidence>
<dbReference type="EMBL" id="VAWE01000001">
    <property type="protein sequence ID" value="TLQ42026.1"/>
    <property type="molecule type" value="Genomic_DNA"/>
</dbReference>
<gene>
    <name evidence="3" type="ORF">FEF34_00975</name>
</gene>
<dbReference type="AlphaFoldDB" id="A0A5R9DXI0"/>
<comment type="caution">
    <text evidence="3">The sequence shown here is derived from an EMBL/GenBank/DDBJ whole genome shotgun (WGS) entry which is preliminary data.</text>
</comment>
<dbReference type="PANTHER" id="PTHR43329">
    <property type="entry name" value="EPOXIDE HYDROLASE"/>
    <property type="match status" value="1"/>
</dbReference>
<dbReference type="InterPro" id="IPR029058">
    <property type="entry name" value="AB_hydrolase_fold"/>
</dbReference>
<dbReference type="Proteomes" id="UP000305921">
    <property type="component" value="Unassembled WGS sequence"/>
</dbReference>